<evidence type="ECO:0000256" key="2">
    <source>
        <dbReference type="ARBA" id="ARBA00022475"/>
    </source>
</evidence>
<dbReference type="PANTHER" id="PTHR35129:SF5">
    <property type="entry name" value="GUANINE NUCLEOTIDE-BINDING PROTEIN SUBUNIT GAMMA 2"/>
    <property type="match status" value="1"/>
</dbReference>
<dbReference type="GO" id="GO:0005886">
    <property type="term" value="C:plasma membrane"/>
    <property type="evidence" value="ECO:0007669"/>
    <property type="project" value="UniProtKB-SubCell"/>
</dbReference>
<evidence type="ECO:0000256" key="3">
    <source>
        <dbReference type="ARBA" id="ARBA00023054"/>
    </source>
</evidence>
<keyword evidence="5" id="KW-0807">Transducer</keyword>
<feature type="coiled-coil region" evidence="6">
    <location>
        <begin position="30"/>
        <end position="57"/>
    </location>
</feature>
<dbReference type="InterPro" id="IPR045878">
    <property type="entry name" value="GG1/2"/>
</dbReference>
<evidence type="ECO:0000256" key="5">
    <source>
        <dbReference type="ARBA" id="ARBA00023224"/>
    </source>
</evidence>
<reference evidence="9 10" key="1">
    <citation type="journal article" date="2014" name="Agronomy (Basel)">
        <title>A Draft Genome Sequence for Ensete ventricosum, the Drought-Tolerant Tree Against Hunger.</title>
        <authorList>
            <person name="Harrison J."/>
            <person name="Moore K.A."/>
            <person name="Paszkiewicz K."/>
            <person name="Jones T."/>
            <person name="Grant M."/>
            <person name="Ambacheew D."/>
            <person name="Muzemil S."/>
            <person name="Studholme D.J."/>
        </authorList>
    </citation>
    <scope>NUCLEOTIDE SEQUENCE [LARGE SCALE GENOMIC DNA]</scope>
</reference>
<organism evidence="9 10">
    <name type="scientific">Ensete ventricosum</name>
    <name type="common">Abyssinian banana</name>
    <name type="synonym">Musa ensete</name>
    <dbReference type="NCBI Taxonomy" id="4639"/>
    <lineage>
        <taxon>Eukaryota</taxon>
        <taxon>Viridiplantae</taxon>
        <taxon>Streptophyta</taxon>
        <taxon>Embryophyta</taxon>
        <taxon>Tracheophyta</taxon>
        <taxon>Spermatophyta</taxon>
        <taxon>Magnoliopsida</taxon>
        <taxon>Liliopsida</taxon>
        <taxon>Zingiberales</taxon>
        <taxon>Musaceae</taxon>
        <taxon>Ensete</taxon>
    </lineage>
</organism>
<dbReference type="PANTHER" id="PTHR35129">
    <property type="entry name" value="GUANINE NUCLEOTIDE-BINDING PROTEIN SUBUNIT GAMMA 1"/>
    <property type="match status" value="1"/>
</dbReference>
<dbReference type="AlphaFoldDB" id="A0A427A8G4"/>
<dbReference type="SMART" id="SM01224">
    <property type="entry name" value="G_gamma"/>
    <property type="match status" value="1"/>
</dbReference>
<feature type="domain" description="G protein gamma" evidence="8">
    <location>
        <begin position="34"/>
        <end position="107"/>
    </location>
</feature>
<protein>
    <recommendedName>
        <fullName evidence="8">G protein gamma domain-containing protein</fullName>
    </recommendedName>
</protein>
<proteinExistence type="predicted"/>
<evidence type="ECO:0000256" key="4">
    <source>
        <dbReference type="ARBA" id="ARBA00023136"/>
    </source>
</evidence>
<evidence type="ECO:0000256" key="7">
    <source>
        <dbReference type="SAM" id="MobiDB-lite"/>
    </source>
</evidence>
<evidence type="ECO:0000256" key="6">
    <source>
        <dbReference type="SAM" id="Coils"/>
    </source>
</evidence>
<evidence type="ECO:0000256" key="1">
    <source>
        <dbReference type="ARBA" id="ARBA00004236"/>
    </source>
</evidence>
<keyword evidence="2" id="KW-1003">Cell membrane</keyword>
<comment type="subcellular location">
    <subcellularLocation>
        <location evidence="1">Cell membrane</location>
    </subcellularLocation>
</comment>
<dbReference type="Pfam" id="PF00631">
    <property type="entry name" value="G-gamma"/>
    <property type="match status" value="1"/>
</dbReference>
<dbReference type="GO" id="GO:0007186">
    <property type="term" value="P:G protein-coupled receptor signaling pathway"/>
    <property type="evidence" value="ECO:0007669"/>
    <property type="project" value="InterPro"/>
</dbReference>
<evidence type="ECO:0000259" key="8">
    <source>
        <dbReference type="SMART" id="SM01224"/>
    </source>
</evidence>
<sequence length="115" mass="13054">MTTNQEGAEMEVRGPPSLHLSTRNGNFLGKHRLSAAISRLNQEIQYLQEELNELETMEPSSAACKEILLSTEGKPDAFLPVTPGPENAAWHRWFQRVRSSHSRKWWTHKGSSDIL</sequence>
<dbReference type="InterPro" id="IPR015898">
    <property type="entry name" value="G-protein_gamma-like_dom"/>
</dbReference>
<evidence type="ECO:0000313" key="10">
    <source>
        <dbReference type="Proteomes" id="UP000287651"/>
    </source>
</evidence>
<name>A0A427A8G4_ENSVE</name>
<evidence type="ECO:0000313" key="9">
    <source>
        <dbReference type="EMBL" id="RRT72468.1"/>
    </source>
</evidence>
<gene>
    <name evidence="9" type="ORF">B296_00005440</name>
</gene>
<comment type="caution">
    <text evidence="9">The sequence shown here is derived from an EMBL/GenBank/DDBJ whole genome shotgun (WGS) entry which is preliminary data.</text>
</comment>
<keyword evidence="4" id="KW-0472">Membrane</keyword>
<dbReference type="Proteomes" id="UP000287651">
    <property type="component" value="Unassembled WGS sequence"/>
</dbReference>
<keyword evidence="3 6" id="KW-0175">Coiled coil</keyword>
<feature type="region of interest" description="Disordered" evidence="7">
    <location>
        <begin position="1"/>
        <end position="21"/>
    </location>
</feature>
<accession>A0A427A8G4</accession>
<dbReference type="EMBL" id="AMZH03003394">
    <property type="protein sequence ID" value="RRT72468.1"/>
    <property type="molecule type" value="Genomic_DNA"/>
</dbReference>